<dbReference type="Pfam" id="PF02223">
    <property type="entry name" value="Thymidylate_kin"/>
    <property type="match status" value="1"/>
</dbReference>
<dbReference type="InterPro" id="IPR027417">
    <property type="entry name" value="P-loop_NTPase"/>
</dbReference>
<feature type="non-terminal residue" evidence="2">
    <location>
        <position position="1"/>
    </location>
</feature>
<evidence type="ECO:0000313" key="2">
    <source>
        <dbReference type="EMBL" id="GAI28507.1"/>
    </source>
</evidence>
<gene>
    <name evidence="2" type="ORF">S06H3_32331</name>
</gene>
<reference evidence="2" key="1">
    <citation type="journal article" date="2014" name="Front. Microbiol.">
        <title>High frequency of phylogenetically diverse reductive dehalogenase-homologous genes in deep subseafloor sedimentary metagenomes.</title>
        <authorList>
            <person name="Kawai M."/>
            <person name="Futagami T."/>
            <person name="Toyoda A."/>
            <person name="Takaki Y."/>
            <person name="Nishi S."/>
            <person name="Hori S."/>
            <person name="Arai W."/>
            <person name="Tsubouchi T."/>
            <person name="Morono Y."/>
            <person name="Uchiyama I."/>
            <person name="Ito T."/>
            <person name="Fujiyama A."/>
            <person name="Inagaki F."/>
            <person name="Takami H."/>
        </authorList>
    </citation>
    <scope>NUCLEOTIDE SEQUENCE</scope>
    <source>
        <strain evidence="2">Expedition CK06-06</strain>
    </source>
</reference>
<dbReference type="EMBL" id="BARV01019221">
    <property type="protein sequence ID" value="GAI28507.1"/>
    <property type="molecule type" value="Genomic_DNA"/>
</dbReference>
<dbReference type="InterPro" id="IPR039430">
    <property type="entry name" value="Thymidylate_kin-like_dom"/>
</dbReference>
<dbReference type="Gene3D" id="3.40.50.300">
    <property type="entry name" value="P-loop containing nucleotide triphosphate hydrolases"/>
    <property type="match status" value="1"/>
</dbReference>
<dbReference type="CDD" id="cd01672">
    <property type="entry name" value="TMPK"/>
    <property type="match status" value="1"/>
</dbReference>
<dbReference type="AlphaFoldDB" id="X1MA63"/>
<feature type="domain" description="Thymidylate kinase-like" evidence="1">
    <location>
        <begin position="2"/>
        <end position="65"/>
    </location>
</feature>
<proteinExistence type="predicted"/>
<comment type="caution">
    <text evidence="2">The sequence shown here is derived from an EMBL/GenBank/DDBJ whole genome shotgun (WGS) entry which is preliminary data.</text>
</comment>
<name>X1MA63_9ZZZZ</name>
<organism evidence="2">
    <name type="scientific">marine sediment metagenome</name>
    <dbReference type="NCBI Taxonomy" id="412755"/>
    <lineage>
        <taxon>unclassified sequences</taxon>
        <taxon>metagenomes</taxon>
        <taxon>ecological metagenomes</taxon>
    </lineage>
</organism>
<evidence type="ECO:0000259" key="1">
    <source>
        <dbReference type="Pfam" id="PF02223"/>
    </source>
</evidence>
<protein>
    <recommendedName>
        <fullName evidence="1">Thymidylate kinase-like domain-containing protein</fullName>
    </recommendedName>
</protein>
<sequence>ALTVLLDISAEAGLTRKEAKRQDRFEQEDPAFHHRVRAGYLKLAEKEPQRWLVVDASQSRKKIAEIIWQKVNQLLSKEGD</sequence>
<dbReference type="SUPFAM" id="SSF52540">
    <property type="entry name" value="P-loop containing nucleoside triphosphate hydrolases"/>
    <property type="match status" value="1"/>
</dbReference>
<accession>X1MA63</accession>